<evidence type="ECO:0000313" key="1">
    <source>
        <dbReference type="EMBL" id="KAH7070862.1"/>
    </source>
</evidence>
<accession>A0A8K0QU64</accession>
<comment type="caution">
    <text evidence="1">The sequence shown here is derived from an EMBL/GenBank/DDBJ whole genome shotgun (WGS) entry which is preliminary data.</text>
</comment>
<sequence length="136" mass="14950">EYSSALISGTAVLRISVDSGWLSPLEYTPKQSAIVSTSRLMVLCKSMQMRRVRVDRLTRRGYSAEDATAIAPGHYQVVQETVSRSMTLTEYSGKTTPSDANVRLRAIGFKILFTTNAEGEIDRIGDTLLYGNIQAA</sequence>
<gene>
    <name evidence="1" type="ORF">FB567DRAFT_455776</name>
</gene>
<evidence type="ECO:0000313" key="2">
    <source>
        <dbReference type="Proteomes" id="UP000813461"/>
    </source>
</evidence>
<dbReference type="AlphaFoldDB" id="A0A8K0QU64"/>
<keyword evidence="2" id="KW-1185">Reference proteome</keyword>
<organism evidence="1 2">
    <name type="scientific">Paraphoma chrysanthemicola</name>
    <dbReference type="NCBI Taxonomy" id="798071"/>
    <lineage>
        <taxon>Eukaryota</taxon>
        <taxon>Fungi</taxon>
        <taxon>Dikarya</taxon>
        <taxon>Ascomycota</taxon>
        <taxon>Pezizomycotina</taxon>
        <taxon>Dothideomycetes</taxon>
        <taxon>Pleosporomycetidae</taxon>
        <taxon>Pleosporales</taxon>
        <taxon>Pleosporineae</taxon>
        <taxon>Phaeosphaeriaceae</taxon>
        <taxon>Paraphoma</taxon>
    </lineage>
</organism>
<dbReference type="EMBL" id="JAGMVJ010000026">
    <property type="protein sequence ID" value="KAH7070862.1"/>
    <property type="molecule type" value="Genomic_DNA"/>
</dbReference>
<dbReference type="Proteomes" id="UP000813461">
    <property type="component" value="Unassembled WGS sequence"/>
</dbReference>
<feature type="non-terminal residue" evidence="1">
    <location>
        <position position="1"/>
    </location>
</feature>
<reference evidence="1" key="1">
    <citation type="journal article" date="2021" name="Nat. Commun.">
        <title>Genetic determinants of endophytism in the Arabidopsis root mycobiome.</title>
        <authorList>
            <person name="Mesny F."/>
            <person name="Miyauchi S."/>
            <person name="Thiergart T."/>
            <person name="Pickel B."/>
            <person name="Atanasova L."/>
            <person name="Karlsson M."/>
            <person name="Huettel B."/>
            <person name="Barry K.W."/>
            <person name="Haridas S."/>
            <person name="Chen C."/>
            <person name="Bauer D."/>
            <person name="Andreopoulos W."/>
            <person name="Pangilinan J."/>
            <person name="LaButti K."/>
            <person name="Riley R."/>
            <person name="Lipzen A."/>
            <person name="Clum A."/>
            <person name="Drula E."/>
            <person name="Henrissat B."/>
            <person name="Kohler A."/>
            <person name="Grigoriev I.V."/>
            <person name="Martin F.M."/>
            <person name="Hacquard S."/>
        </authorList>
    </citation>
    <scope>NUCLEOTIDE SEQUENCE</scope>
    <source>
        <strain evidence="1">MPI-SDFR-AT-0120</strain>
    </source>
</reference>
<proteinExistence type="predicted"/>
<name>A0A8K0QU64_9PLEO</name>
<protein>
    <submittedName>
        <fullName evidence="1">Uncharacterized protein</fullName>
    </submittedName>
</protein>
<dbReference type="OrthoDB" id="5425274at2759"/>